<dbReference type="GO" id="GO:0003677">
    <property type="term" value="F:DNA binding"/>
    <property type="evidence" value="ECO:0007669"/>
    <property type="project" value="UniProtKB-KW"/>
</dbReference>
<evidence type="ECO:0000256" key="1">
    <source>
        <dbReference type="ARBA" id="ARBA00023015"/>
    </source>
</evidence>
<sequence length="313" mass="36133">MNKSERLNDLMLFLNDKNSFNLKDLMERYTISKSTALRDVRSLEEMGMPLFSQSGRNGYFGLLQNRLLSPIVFDTDEVFALYFSMITLRAYETTPFHLSIEKLKRKFEKCLSAEKVATLHKIEKVFSLGSTQQKNHCHFLKDILHFALEEKVCDIKYQKNNAIHQHTIQFFNISAAYGQWYATGCHVETGHTHVFRCDKVLDVKENFVYPSRPVADFIKSPAILYKNPGATDFEVMVSKKGADIFQKEHYPSMTLCLNDETFTIRGFYNIGEENFIAAYFLGYGDTILSIQPAPLKKLILDKLNVYTTYLSNL</sequence>
<protein>
    <submittedName>
        <fullName evidence="4">Predicted DNA-binding transcriptional regulator YafY, contains an HTH and WYL domains</fullName>
    </submittedName>
</protein>
<organism evidence="4 5">
    <name type="scientific">Anoxynatronum buryatiense</name>
    <dbReference type="NCBI Taxonomy" id="489973"/>
    <lineage>
        <taxon>Bacteria</taxon>
        <taxon>Bacillati</taxon>
        <taxon>Bacillota</taxon>
        <taxon>Clostridia</taxon>
        <taxon>Eubacteriales</taxon>
        <taxon>Clostridiaceae</taxon>
        <taxon>Anoxynatronum</taxon>
    </lineage>
</organism>
<dbReference type="InterPro" id="IPR013196">
    <property type="entry name" value="HTH_11"/>
</dbReference>
<dbReference type="InterPro" id="IPR001034">
    <property type="entry name" value="DeoR_HTH"/>
</dbReference>
<keyword evidence="4" id="KW-0238">DNA-binding</keyword>
<dbReference type="PANTHER" id="PTHR34580">
    <property type="match status" value="1"/>
</dbReference>
<dbReference type="RefSeq" id="WP_283407991.1">
    <property type="nucleotide sequence ID" value="NZ_FXUF01000002.1"/>
</dbReference>
<keyword evidence="1" id="KW-0805">Transcription regulation</keyword>
<name>A0AA45WTT0_9CLOT</name>
<keyword evidence="2" id="KW-0804">Transcription</keyword>
<comment type="caution">
    <text evidence="4">The sequence shown here is derived from an EMBL/GenBank/DDBJ whole genome shotgun (WGS) entry which is preliminary data.</text>
</comment>
<evidence type="ECO:0000259" key="3">
    <source>
        <dbReference type="PROSITE" id="PS51000"/>
    </source>
</evidence>
<accession>A0AA45WTT0</accession>
<evidence type="ECO:0000313" key="4">
    <source>
        <dbReference type="EMBL" id="SMP43504.1"/>
    </source>
</evidence>
<reference evidence="4" key="1">
    <citation type="submission" date="2017-05" db="EMBL/GenBank/DDBJ databases">
        <authorList>
            <person name="Varghese N."/>
            <person name="Submissions S."/>
        </authorList>
    </citation>
    <scope>NUCLEOTIDE SEQUENCE</scope>
    <source>
        <strain evidence="4">Su22</strain>
    </source>
</reference>
<dbReference type="PANTHER" id="PTHR34580:SF9">
    <property type="entry name" value="SLL5097 PROTEIN"/>
    <property type="match status" value="1"/>
</dbReference>
<dbReference type="InterPro" id="IPR036388">
    <property type="entry name" value="WH-like_DNA-bd_sf"/>
</dbReference>
<dbReference type="GO" id="GO:0003700">
    <property type="term" value="F:DNA-binding transcription factor activity"/>
    <property type="evidence" value="ECO:0007669"/>
    <property type="project" value="InterPro"/>
</dbReference>
<dbReference type="Proteomes" id="UP001158066">
    <property type="component" value="Unassembled WGS sequence"/>
</dbReference>
<dbReference type="InterPro" id="IPR036390">
    <property type="entry name" value="WH_DNA-bd_sf"/>
</dbReference>
<dbReference type="EMBL" id="FXUF01000002">
    <property type="protein sequence ID" value="SMP43504.1"/>
    <property type="molecule type" value="Genomic_DNA"/>
</dbReference>
<dbReference type="InterPro" id="IPR051534">
    <property type="entry name" value="CBASS_pafABC_assoc_protein"/>
</dbReference>
<feature type="domain" description="HTH deoR-type" evidence="3">
    <location>
        <begin position="3"/>
        <end position="58"/>
    </location>
</feature>
<dbReference type="SUPFAM" id="SSF46785">
    <property type="entry name" value="Winged helix' DNA-binding domain"/>
    <property type="match status" value="1"/>
</dbReference>
<dbReference type="PROSITE" id="PS51000">
    <property type="entry name" value="HTH_DEOR_2"/>
    <property type="match status" value="1"/>
</dbReference>
<dbReference type="Pfam" id="PF08279">
    <property type="entry name" value="HTH_11"/>
    <property type="match status" value="1"/>
</dbReference>
<proteinExistence type="predicted"/>
<dbReference type="AlphaFoldDB" id="A0AA45WTT0"/>
<evidence type="ECO:0000313" key="5">
    <source>
        <dbReference type="Proteomes" id="UP001158066"/>
    </source>
</evidence>
<gene>
    <name evidence="4" type="ORF">SAMN06296020_10275</name>
</gene>
<keyword evidence="5" id="KW-1185">Reference proteome</keyword>
<dbReference type="Gene3D" id="1.10.10.10">
    <property type="entry name" value="Winged helix-like DNA-binding domain superfamily/Winged helix DNA-binding domain"/>
    <property type="match status" value="1"/>
</dbReference>
<evidence type="ECO:0000256" key="2">
    <source>
        <dbReference type="ARBA" id="ARBA00023163"/>
    </source>
</evidence>